<organism evidence="1 2">
    <name type="scientific">Dendrolimus kikuchii</name>
    <dbReference type="NCBI Taxonomy" id="765133"/>
    <lineage>
        <taxon>Eukaryota</taxon>
        <taxon>Metazoa</taxon>
        <taxon>Ecdysozoa</taxon>
        <taxon>Arthropoda</taxon>
        <taxon>Hexapoda</taxon>
        <taxon>Insecta</taxon>
        <taxon>Pterygota</taxon>
        <taxon>Neoptera</taxon>
        <taxon>Endopterygota</taxon>
        <taxon>Lepidoptera</taxon>
        <taxon>Glossata</taxon>
        <taxon>Ditrysia</taxon>
        <taxon>Bombycoidea</taxon>
        <taxon>Lasiocampidae</taxon>
        <taxon>Dendrolimus</taxon>
    </lineage>
</organism>
<proteinExistence type="predicted"/>
<evidence type="ECO:0000313" key="1">
    <source>
        <dbReference type="EMBL" id="KAJ0182753.1"/>
    </source>
</evidence>
<evidence type="ECO:0000313" key="2">
    <source>
        <dbReference type="Proteomes" id="UP000824533"/>
    </source>
</evidence>
<comment type="caution">
    <text evidence="1">The sequence shown here is derived from an EMBL/GenBank/DDBJ whole genome shotgun (WGS) entry which is preliminary data.</text>
</comment>
<protein>
    <submittedName>
        <fullName evidence="1">Uncharacterized protein</fullName>
    </submittedName>
</protein>
<accession>A0ACC1DFN4</accession>
<reference evidence="1 2" key="1">
    <citation type="journal article" date="2021" name="Front. Genet.">
        <title>Chromosome-Level Genome Assembly Reveals Significant Gene Expansion in the Toll and IMD Signaling Pathways of Dendrolimus kikuchii.</title>
        <authorList>
            <person name="Zhou J."/>
            <person name="Wu P."/>
            <person name="Xiong Z."/>
            <person name="Liu N."/>
            <person name="Zhao N."/>
            <person name="Ji M."/>
            <person name="Qiu Y."/>
            <person name="Yang B."/>
        </authorList>
    </citation>
    <scope>NUCLEOTIDE SEQUENCE [LARGE SCALE GENOMIC DNA]</scope>
    <source>
        <strain evidence="1">Ann1</strain>
    </source>
</reference>
<dbReference type="EMBL" id="CM034389">
    <property type="protein sequence ID" value="KAJ0182753.1"/>
    <property type="molecule type" value="Genomic_DNA"/>
</dbReference>
<keyword evidence="2" id="KW-1185">Reference proteome</keyword>
<gene>
    <name evidence="1" type="ORF">K1T71_002122</name>
</gene>
<dbReference type="Proteomes" id="UP000824533">
    <property type="component" value="Linkage Group LG03"/>
</dbReference>
<name>A0ACC1DFN4_9NEOP</name>
<sequence>MNKVCRACLRTKESFCYVLFRNVSAEDYTFCTSVQVFENEDLPRALCNNCYELLITLSVFKKRCVASQNTLLGYKDNSKFENNFDEPELSQNSYEEKVTVIEDIKAVKTEDPLDEVIENNDIFVDDSPIEKIRNNQRGINKRKSKVKRITSKQKNSITKQKERRKVNHYTYKCEICHKKFGYLARFEAHKLTHEGKEMSIECNECKKTFSTWQSHKRHVINEHSVINMSCLRCTKCGKLCKSLDSVKMHEKRHETKSIHVCDVCGKGYNTAKSLKVHLEIHREGRQKECTCEHCGKKFYSKYLLNSHKMRVHANRFFICSICNYHFNEKHNLIKHIATHEGKKLYKCNICLKEFSSPSSIVIHRRTHSGERPYQCETCPKAFMSKKALADHTRIHTGERPFKCHVCDQSFNQQGTLWRHSRMHNRSVAVGNKIS</sequence>